<dbReference type="Proteomes" id="UP001056455">
    <property type="component" value="Chromosome"/>
</dbReference>
<dbReference type="SMART" id="SM00345">
    <property type="entry name" value="HTH_GNTR"/>
    <property type="match status" value="1"/>
</dbReference>
<dbReference type="InterPro" id="IPR000524">
    <property type="entry name" value="Tscrpt_reg_HTH_GntR"/>
</dbReference>
<evidence type="ECO:0000256" key="4">
    <source>
        <dbReference type="ARBA" id="ARBA00023163"/>
    </source>
</evidence>
<keyword evidence="2" id="KW-0805">Transcription regulation</keyword>
<keyword evidence="3" id="KW-0238">DNA-binding</keyword>
<keyword evidence="1" id="KW-0663">Pyridoxal phosphate</keyword>
<protein>
    <submittedName>
        <fullName evidence="6">GntR family transcriptional regulator</fullName>
    </submittedName>
</protein>
<dbReference type="PRINTS" id="PR00035">
    <property type="entry name" value="HTHGNTR"/>
</dbReference>
<dbReference type="RefSeq" id="WP_252594640.1">
    <property type="nucleotide sequence ID" value="NZ_CP099489.1"/>
</dbReference>
<evidence type="ECO:0000313" key="7">
    <source>
        <dbReference type="Proteomes" id="UP001056455"/>
    </source>
</evidence>
<dbReference type="InterPro" id="IPR051446">
    <property type="entry name" value="HTH_trans_reg/aminotransferase"/>
</dbReference>
<name>A0ABY4YWX0_9MICO</name>
<dbReference type="CDD" id="cd07377">
    <property type="entry name" value="WHTH_GntR"/>
    <property type="match status" value="1"/>
</dbReference>
<dbReference type="InterPro" id="IPR036388">
    <property type="entry name" value="WH-like_DNA-bd_sf"/>
</dbReference>
<keyword evidence="4" id="KW-0804">Transcription</keyword>
<organism evidence="6 7">
    <name type="scientific">Ornithinimicrobium faecis</name>
    <dbReference type="NCBI Taxonomy" id="2934158"/>
    <lineage>
        <taxon>Bacteria</taxon>
        <taxon>Bacillati</taxon>
        <taxon>Actinomycetota</taxon>
        <taxon>Actinomycetes</taxon>
        <taxon>Micrococcales</taxon>
        <taxon>Ornithinimicrobiaceae</taxon>
        <taxon>Ornithinimicrobium</taxon>
    </lineage>
</organism>
<feature type="domain" description="HTH gntR-type" evidence="5">
    <location>
        <begin position="21"/>
        <end position="89"/>
    </location>
</feature>
<evidence type="ECO:0000256" key="3">
    <source>
        <dbReference type="ARBA" id="ARBA00023125"/>
    </source>
</evidence>
<dbReference type="Gene3D" id="1.10.10.10">
    <property type="entry name" value="Winged helix-like DNA-binding domain superfamily/Winged helix DNA-binding domain"/>
    <property type="match status" value="1"/>
</dbReference>
<dbReference type="PROSITE" id="PS50949">
    <property type="entry name" value="HTH_GNTR"/>
    <property type="match status" value="1"/>
</dbReference>
<dbReference type="Pfam" id="PF00392">
    <property type="entry name" value="GntR"/>
    <property type="match status" value="1"/>
</dbReference>
<gene>
    <name evidence="6" type="ORF">NF556_06325</name>
</gene>
<dbReference type="SUPFAM" id="SSF46785">
    <property type="entry name" value="Winged helix' DNA-binding domain"/>
    <property type="match status" value="1"/>
</dbReference>
<proteinExistence type="predicted"/>
<dbReference type="PANTHER" id="PTHR46577:SF1">
    <property type="entry name" value="HTH-TYPE TRANSCRIPTIONAL REGULATORY PROTEIN GABR"/>
    <property type="match status" value="1"/>
</dbReference>
<dbReference type="InterPro" id="IPR036390">
    <property type="entry name" value="WH_DNA-bd_sf"/>
</dbReference>
<reference evidence="6" key="1">
    <citation type="submission" date="2022-06" db="EMBL/GenBank/DDBJ databases">
        <title>Ornithinimicrobium HY1793.</title>
        <authorList>
            <person name="Huang Y."/>
        </authorList>
    </citation>
    <scope>NUCLEOTIDE SEQUENCE</scope>
    <source>
        <strain evidence="6">HY1793</strain>
    </source>
</reference>
<evidence type="ECO:0000313" key="6">
    <source>
        <dbReference type="EMBL" id="USQ81256.1"/>
    </source>
</evidence>
<keyword evidence="7" id="KW-1185">Reference proteome</keyword>
<evidence type="ECO:0000256" key="2">
    <source>
        <dbReference type="ARBA" id="ARBA00023015"/>
    </source>
</evidence>
<sequence>MVPDDTGAQLTTLAVDPASSEPPFAQLRTQIANQVASGALKAGDRLPTVRQLAGDLGIAANTVARAYRELEADGLVEGRGRAGTFVMGRSGPEEAADAAASLYARTVAGLGLDPAEALAIVRRALRA</sequence>
<evidence type="ECO:0000259" key="5">
    <source>
        <dbReference type="PROSITE" id="PS50949"/>
    </source>
</evidence>
<evidence type="ECO:0000256" key="1">
    <source>
        <dbReference type="ARBA" id="ARBA00022898"/>
    </source>
</evidence>
<dbReference type="EMBL" id="CP099489">
    <property type="protein sequence ID" value="USQ81256.1"/>
    <property type="molecule type" value="Genomic_DNA"/>
</dbReference>
<accession>A0ABY4YWX0</accession>
<dbReference type="PANTHER" id="PTHR46577">
    <property type="entry name" value="HTH-TYPE TRANSCRIPTIONAL REGULATORY PROTEIN GABR"/>
    <property type="match status" value="1"/>
</dbReference>